<evidence type="ECO:0000256" key="1">
    <source>
        <dbReference type="ARBA" id="ARBA00001947"/>
    </source>
</evidence>
<keyword evidence="15" id="KW-1185">Reference proteome</keyword>
<dbReference type="OrthoDB" id="15218at2"/>
<keyword evidence="9 12" id="KW-1133">Transmembrane helix</keyword>
<keyword evidence="10" id="KW-0482">Metalloprotease</keyword>
<keyword evidence="5 12" id="KW-0812">Transmembrane</keyword>
<dbReference type="EMBL" id="CP031700">
    <property type="protein sequence ID" value="QEY25824.1"/>
    <property type="molecule type" value="Genomic_DNA"/>
</dbReference>
<evidence type="ECO:0000256" key="8">
    <source>
        <dbReference type="ARBA" id="ARBA00022833"/>
    </source>
</evidence>
<name>A0A5J6PU34_9NEIS</name>
<dbReference type="GO" id="GO:0046872">
    <property type="term" value="F:metal ion binding"/>
    <property type="evidence" value="ECO:0007669"/>
    <property type="project" value="UniProtKB-KW"/>
</dbReference>
<feature type="transmembrane region" description="Helical" evidence="12">
    <location>
        <begin position="56"/>
        <end position="76"/>
    </location>
</feature>
<keyword evidence="7" id="KW-0378">Hydrolase</keyword>
<dbReference type="InterPro" id="IPR050083">
    <property type="entry name" value="HtpX_protease"/>
</dbReference>
<dbReference type="GO" id="GO:0004222">
    <property type="term" value="F:metalloendopeptidase activity"/>
    <property type="evidence" value="ECO:0007669"/>
    <property type="project" value="InterPro"/>
</dbReference>
<keyword evidence="6" id="KW-0479">Metal-binding</keyword>
<keyword evidence="3" id="KW-1003">Cell membrane</keyword>
<evidence type="ECO:0000256" key="10">
    <source>
        <dbReference type="ARBA" id="ARBA00023049"/>
    </source>
</evidence>
<evidence type="ECO:0000259" key="13">
    <source>
        <dbReference type="Pfam" id="PF01435"/>
    </source>
</evidence>
<evidence type="ECO:0000256" key="11">
    <source>
        <dbReference type="ARBA" id="ARBA00023136"/>
    </source>
</evidence>
<evidence type="ECO:0000256" key="5">
    <source>
        <dbReference type="ARBA" id="ARBA00022692"/>
    </source>
</evidence>
<dbReference type="Gene3D" id="3.30.2010.10">
    <property type="entry name" value="Metalloproteases ('zincins'), catalytic domain"/>
    <property type="match status" value="1"/>
</dbReference>
<evidence type="ECO:0000256" key="6">
    <source>
        <dbReference type="ARBA" id="ARBA00022723"/>
    </source>
</evidence>
<reference evidence="14 15" key="1">
    <citation type="submission" date="2018-08" db="EMBL/GenBank/DDBJ databases">
        <title>Neisseria zalophi ATCC BAA-2455 complete genome.</title>
        <authorList>
            <person name="Veseli I.A."/>
            <person name="Buttler R."/>
            <person name="Mascarenhas dos Santos A.C."/>
            <person name="Pombert J.-F."/>
        </authorList>
    </citation>
    <scope>NUCLEOTIDE SEQUENCE [LARGE SCALE GENOMIC DNA]</scope>
    <source>
        <strain evidence="14 15">ATCC BAA-2455</strain>
    </source>
</reference>
<feature type="transmembrane region" description="Helical" evidence="12">
    <location>
        <begin position="20"/>
        <end position="44"/>
    </location>
</feature>
<organism evidence="14 15">
    <name type="scientific">Neisseria zalophi</name>
    <dbReference type="NCBI Taxonomy" id="640030"/>
    <lineage>
        <taxon>Bacteria</taxon>
        <taxon>Pseudomonadati</taxon>
        <taxon>Pseudomonadota</taxon>
        <taxon>Betaproteobacteria</taxon>
        <taxon>Neisseriales</taxon>
        <taxon>Neisseriaceae</taxon>
        <taxon>Neisseria</taxon>
    </lineage>
</organism>
<dbReference type="Pfam" id="PF01435">
    <property type="entry name" value="Peptidase_M48"/>
    <property type="match status" value="1"/>
</dbReference>
<evidence type="ECO:0000256" key="12">
    <source>
        <dbReference type="SAM" id="Phobius"/>
    </source>
</evidence>
<keyword evidence="11 12" id="KW-0472">Membrane</keyword>
<feature type="domain" description="Peptidase M48" evidence="13">
    <location>
        <begin position="105"/>
        <end position="319"/>
    </location>
</feature>
<dbReference type="PANTHER" id="PTHR43221:SF1">
    <property type="entry name" value="PROTEASE HTPX"/>
    <property type="match status" value="1"/>
</dbReference>
<evidence type="ECO:0000313" key="15">
    <source>
        <dbReference type="Proteomes" id="UP000325713"/>
    </source>
</evidence>
<dbReference type="Proteomes" id="UP000325713">
    <property type="component" value="Chromosome"/>
</dbReference>
<evidence type="ECO:0000256" key="7">
    <source>
        <dbReference type="ARBA" id="ARBA00022801"/>
    </source>
</evidence>
<keyword evidence="8" id="KW-0862">Zinc</keyword>
<dbReference type="GO" id="GO:0005886">
    <property type="term" value="C:plasma membrane"/>
    <property type="evidence" value="ECO:0007669"/>
    <property type="project" value="UniProtKB-SubCell"/>
</dbReference>
<comment type="cofactor">
    <cofactor evidence="1">
        <name>Zn(2+)</name>
        <dbReference type="ChEBI" id="CHEBI:29105"/>
    </cofactor>
</comment>
<evidence type="ECO:0000313" key="14">
    <source>
        <dbReference type="EMBL" id="QEY25824.1"/>
    </source>
</evidence>
<dbReference type="InterPro" id="IPR001915">
    <property type="entry name" value="Peptidase_M48"/>
</dbReference>
<protein>
    <recommendedName>
        <fullName evidence="13">Peptidase M48 domain-containing protein</fullName>
    </recommendedName>
</protein>
<sequence length="594" mass="66403">MHFRQYQKYALRLSSGLLWLYLFAVVAIAGITAAITALLTSLYLEIHDGVSIAMHPTVFKVVFIIILAMVAVAAWIRLRQLSHGGHVVATALGGKQVSRKQARLSERRLLNVVEEIAIASGMHIPRVYILPDMSLNAFAAGMDQRDAVIGITRGAVDAFNRSELQGVIAHEFSHILNGDMRRNMQLCGGLYGLQMLSSLGRFFINVDFLIFRRNLLTMILGGFLLVLGFTGSLVAGWIQAAISRQREFLADASAVQFTRHSEGLASALCKVAVAPTHRLNSPHASEYAHFMFAGLDKADIFDRLAATHPDIYERIQRLSPSHARRWRHKIRKAKENRADFVYLPYSTFSFSNQNGYSDMAEQTHPNEHQGRLLAENIRRFDTHAETDKAQLLQFNPKHWLSAEGDSERLTITLSALLTPTALAETEHIWSTRFPLRTAFYQRLQQHPLPQPLHRPLLMHLLPSVAALPPEEQQSLQNELSHFAGLNGLDAPAALLWLETAAWLKWFAEPESNPQETQEHNSQTILAALAQWTGEAGRLNTLGIKGLPQILHTLQTYPEHKRTELLAKCRLILAAGGNSDWAEAAENVVALYGRT</sequence>
<dbReference type="AlphaFoldDB" id="A0A5J6PU34"/>
<gene>
    <name evidence="14" type="ORF">D0T92_04250</name>
</gene>
<comment type="subcellular location">
    <subcellularLocation>
        <location evidence="2">Cell membrane</location>
        <topology evidence="2">Multi-pass membrane protein</topology>
    </subcellularLocation>
</comment>
<proteinExistence type="predicted"/>
<evidence type="ECO:0000256" key="2">
    <source>
        <dbReference type="ARBA" id="ARBA00004651"/>
    </source>
</evidence>
<evidence type="ECO:0000256" key="4">
    <source>
        <dbReference type="ARBA" id="ARBA00022670"/>
    </source>
</evidence>
<feature type="transmembrane region" description="Helical" evidence="12">
    <location>
        <begin position="216"/>
        <end position="238"/>
    </location>
</feature>
<dbReference type="RefSeq" id="WP_151050518.1">
    <property type="nucleotide sequence ID" value="NZ_CP031700.1"/>
</dbReference>
<dbReference type="KEGG" id="nzl:D0T92_04250"/>
<evidence type="ECO:0000256" key="3">
    <source>
        <dbReference type="ARBA" id="ARBA00022475"/>
    </source>
</evidence>
<accession>A0A5J6PU34</accession>
<dbReference type="GO" id="GO:0006508">
    <property type="term" value="P:proteolysis"/>
    <property type="evidence" value="ECO:0007669"/>
    <property type="project" value="UniProtKB-KW"/>
</dbReference>
<dbReference type="PANTHER" id="PTHR43221">
    <property type="entry name" value="PROTEASE HTPX"/>
    <property type="match status" value="1"/>
</dbReference>
<evidence type="ECO:0000256" key="9">
    <source>
        <dbReference type="ARBA" id="ARBA00022989"/>
    </source>
</evidence>
<keyword evidence="4" id="KW-0645">Protease</keyword>